<dbReference type="SUPFAM" id="SSF53756">
    <property type="entry name" value="UDP-Glycosyltransferase/glycogen phosphorylase"/>
    <property type="match status" value="1"/>
</dbReference>
<proteinExistence type="predicted"/>
<gene>
    <name evidence="3" type="ORF">BK007_08300</name>
</gene>
<feature type="domain" description="Glycosyltransferase subfamily 4-like N-terminal" evidence="2">
    <location>
        <begin position="13"/>
        <end position="185"/>
    </location>
</feature>
<sequence length="383" mass="43813">MFPKFKGDYYGSFVFDEVKELAKKGFEIHVVTQHNPGIPYEETMDNIHIHRFRWLEPKTFRALVHFKGIMDTFRMVTYVISLFLNLIRIVRKYKIQIIHAHSVIPTGFIASMVSKIMNKPLFTTAHGMDINNFENQRIFNYFISVTLNSSFKAIAVSEDLARKMKLMVNDETKVFVLRNGVDTSRFNPARNRSLRDNFGINDDDVLILFVGYLDKFKGIFELINAFYEINGENKNVKLMMVGVGPRKGELVNILTGLDINNEVIFTGRVEPQKIHKFYQAADIFTLPSYTEGLPVSVLEAMACELPVVATTVGGVPEIITDGLNGFLVSPKNEKDLIKKLVALVNNENLRKEFGKNSLEKLNENSMTLQKKIELLIGFYRDVH</sequence>
<dbReference type="InterPro" id="IPR050194">
    <property type="entry name" value="Glycosyltransferase_grp1"/>
</dbReference>
<dbReference type="GO" id="GO:0016757">
    <property type="term" value="F:glycosyltransferase activity"/>
    <property type="evidence" value="ECO:0007669"/>
    <property type="project" value="InterPro"/>
</dbReference>
<accession>A0A2H4VD30</accession>
<evidence type="ECO:0000259" key="1">
    <source>
        <dbReference type="Pfam" id="PF00534"/>
    </source>
</evidence>
<dbReference type="PANTHER" id="PTHR45947:SF3">
    <property type="entry name" value="SULFOQUINOVOSYL TRANSFERASE SQD2"/>
    <property type="match status" value="1"/>
</dbReference>
<feature type="domain" description="Glycosyl transferase family 1" evidence="1">
    <location>
        <begin position="194"/>
        <end position="357"/>
    </location>
</feature>
<organism evidence="3 4">
    <name type="scientific">Methanobacterium subterraneum</name>
    <dbReference type="NCBI Taxonomy" id="59277"/>
    <lineage>
        <taxon>Archaea</taxon>
        <taxon>Methanobacteriati</taxon>
        <taxon>Methanobacteriota</taxon>
        <taxon>Methanomada group</taxon>
        <taxon>Methanobacteria</taxon>
        <taxon>Methanobacteriales</taxon>
        <taxon>Methanobacteriaceae</taxon>
        <taxon>Methanobacterium</taxon>
    </lineage>
</organism>
<evidence type="ECO:0008006" key="5">
    <source>
        <dbReference type="Google" id="ProtNLM"/>
    </source>
</evidence>
<dbReference type="EMBL" id="CP017766">
    <property type="protein sequence ID" value="AUB55999.1"/>
    <property type="molecule type" value="Genomic_DNA"/>
</dbReference>
<dbReference type="InterPro" id="IPR028098">
    <property type="entry name" value="Glyco_trans_4-like_N"/>
</dbReference>
<dbReference type="Pfam" id="PF00534">
    <property type="entry name" value="Glycos_transf_1"/>
    <property type="match status" value="1"/>
</dbReference>
<dbReference type="InterPro" id="IPR001296">
    <property type="entry name" value="Glyco_trans_1"/>
</dbReference>
<evidence type="ECO:0000313" key="4">
    <source>
        <dbReference type="Proteomes" id="UP000232806"/>
    </source>
</evidence>
<dbReference type="PANTHER" id="PTHR45947">
    <property type="entry name" value="SULFOQUINOVOSYL TRANSFERASE SQD2"/>
    <property type="match status" value="1"/>
</dbReference>
<dbReference type="AlphaFoldDB" id="A0A2H4VD30"/>
<evidence type="ECO:0000259" key="2">
    <source>
        <dbReference type="Pfam" id="PF13439"/>
    </source>
</evidence>
<reference evidence="3 4" key="1">
    <citation type="submission" date="2016-10" db="EMBL/GenBank/DDBJ databases">
        <title>Comparative genomics between deep and shallow subseafloor isolates.</title>
        <authorList>
            <person name="Ishii S."/>
            <person name="Miller J.R."/>
            <person name="Sutton G."/>
            <person name="Suzuki S."/>
            <person name="Methe B."/>
            <person name="Inagaki F."/>
            <person name="Imachi H."/>
        </authorList>
    </citation>
    <scope>NUCLEOTIDE SEQUENCE [LARGE SCALE GENOMIC DNA]</scope>
    <source>
        <strain evidence="3 4">MO-MB1</strain>
    </source>
</reference>
<protein>
    <recommendedName>
        <fullName evidence="5">Glycosyltransferase family 4 protein</fullName>
    </recommendedName>
</protein>
<dbReference type="Gene3D" id="3.40.50.2000">
    <property type="entry name" value="Glycogen Phosphorylase B"/>
    <property type="match status" value="2"/>
</dbReference>
<name>A0A2H4VD30_9EURY</name>
<evidence type="ECO:0000313" key="3">
    <source>
        <dbReference type="EMBL" id="AUB55999.1"/>
    </source>
</evidence>
<dbReference type="Proteomes" id="UP000232806">
    <property type="component" value="Chromosome"/>
</dbReference>
<dbReference type="Pfam" id="PF13439">
    <property type="entry name" value="Glyco_transf_4"/>
    <property type="match status" value="1"/>
</dbReference>